<keyword evidence="1" id="KW-0547">Nucleotide-binding</keyword>
<comment type="caution">
    <text evidence="4">The sequence shown here is derived from an EMBL/GenBank/DDBJ whole genome shotgun (WGS) entry which is preliminary data.</text>
</comment>
<dbReference type="InterPro" id="IPR029048">
    <property type="entry name" value="HSP70_C_sf"/>
</dbReference>
<dbReference type="AlphaFoldDB" id="A0A9J5Y7S3"/>
<dbReference type="OrthoDB" id="1746647at2759"/>
<dbReference type="Gene3D" id="3.30.420.40">
    <property type="match status" value="2"/>
</dbReference>
<dbReference type="SUPFAM" id="SSF100934">
    <property type="entry name" value="Heat shock protein 70kD (HSP70), C-terminal subdomain"/>
    <property type="match status" value="1"/>
</dbReference>
<keyword evidence="2" id="KW-0067">ATP-binding</keyword>
<evidence type="ECO:0000256" key="2">
    <source>
        <dbReference type="ARBA" id="ARBA00022840"/>
    </source>
</evidence>
<dbReference type="FunFam" id="1.20.1270.10:FF:000002">
    <property type="entry name" value="Heat shock 70 kDa protein 4"/>
    <property type="match status" value="1"/>
</dbReference>
<accession>A0A9J5Y7S3</accession>
<proteinExistence type="predicted"/>
<evidence type="ECO:0000256" key="1">
    <source>
        <dbReference type="ARBA" id="ARBA00022741"/>
    </source>
</evidence>
<dbReference type="InterPro" id="IPR043129">
    <property type="entry name" value="ATPase_NBD"/>
</dbReference>
<dbReference type="GO" id="GO:0005829">
    <property type="term" value="C:cytosol"/>
    <property type="evidence" value="ECO:0007669"/>
    <property type="project" value="TreeGrafter"/>
</dbReference>
<protein>
    <submittedName>
        <fullName evidence="4">Uncharacterized protein</fullName>
    </submittedName>
</protein>
<dbReference type="EMBL" id="JACXVP010000007">
    <property type="protein sequence ID" value="KAG5595616.1"/>
    <property type="molecule type" value="Genomic_DNA"/>
</dbReference>
<reference evidence="4 5" key="1">
    <citation type="submission" date="2020-09" db="EMBL/GenBank/DDBJ databases">
        <title>De no assembly of potato wild relative species, Solanum commersonii.</title>
        <authorList>
            <person name="Cho K."/>
        </authorList>
    </citation>
    <scope>NUCLEOTIDE SEQUENCE [LARGE SCALE GENOMIC DNA]</scope>
    <source>
        <strain evidence="4">LZ3.2</strain>
        <tissue evidence="4">Leaf</tissue>
    </source>
</reference>
<evidence type="ECO:0000313" key="4">
    <source>
        <dbReference type="EMBL" id="KAG5595616.1"/>
    </source>
</evidence>
<dbReference type="PANTHER" id="PTHR45639">
    <property type="entry name" value="HSC70CB, ISOFORM G-RELATED"/>
    <property type="match status" value="1"/>
</dbReference>
<dbReference type="Pfam" id="PF00012">
    <property type="entry name" value="HSP70"/>
    <property type="match status" value="2"/>
</dbReference>
<dbReference type="GO" id="GO:0005524">
    <property type="term" value="F:ATP binding"/>
    <property type="evidence" value="ECO:0007669"/>
    <property type="project" value="UniProtKB-KW"/>
</dbReference>
<feature type="compositionally biased region" description="Polar residues" evidence="3">
    <location>
        <begin position="316"/>
        <end position="334"/>
    </location>
</feature>
<dbReference type="GO" id="GO:0005634">
    <property type="term" value="C:nucleus"/>
    <property type="evidence" value="ECO:0007669"/>
    <property type="project" value="TreeGrafter"/>
</dbReference>
<gene>
    <name evidence="4" type="ORF">H5410_036848</name>
</gene>
<feature type="region of interest" description="Disordered" evidence="3">
    <location>
        <begin position="290"/>
        <end position="344"/>
    </location>
</feature>
<dbReference type="InterPro" id="IPR013126">
    <property type="entry name" value="Hsp_70_fam"/>
</dbReference>
<dbReference type="Proteomes" id="UP000824120">
    <property type="component" value="Chromosome 7"/>
</dbReference>
<dbReference type="Gene3D" id="1.20.1270.10">
    <property type="match status" value="1"/>
</dbReference>
<dbReference type="SUPFAM" id="SSF53067">
    <property type="entry name" value="Actin-like ATPase domain"/>
    <property type="match status" value="1"/>
</dbReference>
<dbReference type="PANTHER" id="PTHR45639:SF4">
    <property type="entry name" value="HSC70CB, ISOFORM G"/>
    <property type="match status" value="1"/>
</dbReference>
<name>A0A9J5Y7S3_SOLCO</name>
<organism evidence="4 5">
    <name type="scientific">Solanum commersonii</name>
    <name type="common">Commerson's wild potato</name>
    <name type="synonym">Commerson's nightshade</name>
    <dbReference type="NCBI Taxonomy" id="4109"/>
    <lineage>
        <taxon>Eukaryota</taxon>
        <taxon>Viridiplantae</taxon>
        <taxon>Streptophyta</taxon>
        <taxon>Embryophyta</taxon>
        <taxon>Tracheophyta</taxon>
        <taxon>Spermatophyta</taxon>
        <taxon>Magnoliopsida</taxon>
        <taxon>eudicotyledons</taxon>
        <taxon>Gunneridae</taxon>
        <taxon>Pentapetalae</taxon>
        <taxon>asterids</taxon>
        <taxon>lamiids</taxon>
        <taxon>Solanales</taxon>
        <taxon>Solanaceae</taxon>
        <taxon>Solanoideae</taxon>
        <taxon>Solaneae</taxon>
        <taxon>Solanum</taxon>
    </lineage>
</organism>
<keyword evidence="5" id="KW-1185">Reference proteome</keyword>
<sequence>MFFLYKIKLVVTINIPILERVKKPLEKSLVEARLTTKDIPAAEVVGSSSPVPTIMRILTMFFGKEQKRTMNASDCLAKECALQCSILSPTFKGQRGKLKVKVTFFEEEDVEVQVVKETAKEPGKMETDEAQLMLLLQLHRKLMQKELNGVLESGDKHVHMETDAKVEAPKKKVMKTSILVTEIVYGAMGTVDVQKANVKEFEMALQDHVMEDTKDRKNVAESYVYDMRDKLSDIYQEFVTDSERENFIAKLQEMEDWLYEDREDGTRGVYISKIEELKKQEAFDRVCRPIITKPKPATPDTPSCQSPQRGEKQPPSEETPNAGNANATIGTSAGSEVPPAAKPI</sequence>
<dbReference type="GO" id="GO:0140662">
    <property type="term" value="F:ATP-dependent protein folding chaperone"/>
    <property type="evidence" value="ECO:0007669"/>
    <property type="project" value="InterPro"/>
</dbReference>
<evidence type="ECO:0000256" key="3">
    <source>
        <dbReference type="SAM" id="MobiDB-lite"/>
    </source>
</evidence>
<evidence type="ECO:0000313" key="5">
    <source>
        <dbReference type="Proteomes" id="UP000824120"/>
    </source>
</evidence>